<name>A0A8T0JXJ1_PHAAN</name>
<comment type="cofactor">
    <cofactor evidence="1">
        <name>heme</name>
        <dbReference type="ChEBI" id="CHEBI:30413"/>
    </cofactor>
</comment>
<keyword evidence="3" id="KW-0349">Heme</keyword>
<dbReference type="GO" id="GO:0005506">
    <property type="term" value="F:iron ion binding"/>
    <property type="evidence" value="ECO:0007669"/>
    <property type="project" value="InterPro"/>
</dbReference>
<keyword evidence="7" id="KW-0560">Oxidoreductase</keyword>
<evidence type="ECO:0000256" key="2">
    <source>
        <dbReference type="ARBA" id="ARBA00004370"/>
    </source>
</evidence>
<keyword evidence="8" id="KW-0408">Iron</keyword>
<evidence type="ECO:0000256" key="6">
    <source>
        <dbReference type="ARBA" id="ARBA00022989"/>
    </source>
</evidence>
<keyword evidence="6" id="KW-1133">Transmembrane helix</keyword>
<dbReference type="Gene3D" id="1.10.630.10">
    <property type="entry name" value="Cytochrome P450"/>
    <property type="match status" value="1"/>
</dbReference>
<evidence type="ECO:0000256" key="9">
    <source>
        <dbReference type="ARBA" id="ARBA00023033"/>
    </source>
</evidence>
<evidence type="ECO:0000256" key="4">
    <source>
        <dbReference type="ARBA" id="ARBA00022692"/>
    </source>
</evidence>
<dbReference type="Pfam" id="PF00067">
    <property type="entry name" value="p450"/>
    <property type="match status" value="1"/>
</dbReference>
<evidence type="ECO:0000313" key="11">
    <source>
        <dbReference type="EMBL" id="KAG2385314.1"/>
    </source>
</evidence>
<keyword evidence="4" id="KW-0812">Transmembrane</keyword>
<keyword evidence="9" id="KW-0503">Monooxygenase</keyword>
<organism evidence="11 12">
    <name type="scientific">Phaseolus angularis</name>
    <name type="common">Azuki bean</name>
    <name type="synonym">Vigna angularis</name>
    <dbReference type="NCBI Taxonomy" id="3914"/>
    <lineage>
        <taxon>Eukaryota</taxon>
        <taxon>Viridiplantae</taxon>
        <taxon>Streptophyta</taxon>
        <taxon>Embryophyta</taxon>
        <taxon>Tracheophyta</taxon>
        <taxon>Spermatophyta</taxon>
        <taxon>Magnoliopsida</taxon>
        <taxon>eudicotyledons</taxon>
        <taxon>Gunneridae</taxon>
        <taxon>Pentapetalae</taxon>
        <taxon>rosids</taxon>
        <taxon>fabids</taxon>
        <taxon>Fabales</taxon>
        <taxon>Fabaceae</taxon>
        <taxon>Papilionoideae</taxon>
        <taxon>50 kb inversion clade</taxon>
        <taxon>NPAAA clade</taxon>
        <taxon>indigoferoid/millettioid clade</taxon>
        <taxon>Phaseoleae</taxon>
        <taxon>Vigna</taxon>
    </lineage>
</organism>
<dbReference type="AlphaFoldDB" id="A0A8T0JXJ1"/>
<dbReference type="GO" id="GO:0004497">
    <property type="term" value="F:monooxygenase activity"/>
    <property type="evidence" value="ECO:0007669"/>
    <property type="project" value="UniProtKB-KW"/>
</dbReference>
<dbReference type="InterPro" id="IPR001128">
    <property type="entry name" value="Cyt_P450"/>
</dbReference>
<comment type="subcellular location">
    <subcellularLocation>
        <location evidence="2">Membrane</location>
    </subcellularLocation>
</comment>
<evidence type="ECO:0000256" key="10">
    <source>
        <dbReference type="ARBA" id="ARBA00023136"/>
    </source>
</evidence>
<keyword evidence="10" id="KW-0472">Membrane</keyword>
<reference evidence="11 12" key="1">
    <citation type="submission" date="2020-05" db="EMBL/GenBank/DDBJ databases">
        <title>Vigna angularis (adzuki bean) Var. LongXiaoDou No. 4 denovo assembly.</title>
        <authorList>
            <person name="Xiang H."/>
        </authorList>
    </citation>
    <scope>NUCLEOTIDE SEQUENCE [LARGE SCALE GENOMIC DNA]</scope>
    <source>
        <tissue evidence="11">Leaf</tissue>
    </source>
</reference>
<dbReference type="GO" id="GO:0016020">
    <property type="term" value="C:membrane"/>
    <property type="evidence" value="ECO:0007669"/>
    <property type="project" value="UniProtKB-SubCell"/>
</dbReference>
<evidence type="ECO:0000256" key="5">
    <source>
        <dbReference type="ARBA" id="ARBA00022723"/>
    </source>
</evidence>
<proteinExistence type="predicted"/>
<evidence type="ECO:0000256" key="8">
    <source>
        <dbReference type="ARBA" id="ARBA00023004"/>
    </source>
</evidence>
<dbReference type="Proteomes" id="UP000743370">
    <property type="component" value="Unassembled WGS sequence"/>
</dbReference>
<evidence type="ECO:0000256" key="1">
    <source>
        <dbReference type="ARBA" id="ARBA00001971"/>
    </source>
</evidence>
<dbReference type="GO" id="GO:0016705">
    <property type="term" value="F:oxidoreductase activity, acting on paired donors, with incorporation or reduction of molecular oxygen"/>
    <property type="evidence" value="ECO:0007669"/>
    <property type="project" value="InterPro"/>
</dbReference>
<evidence type="ECO:0000313" key="12">
    <source>
        <dbReference type="Proteomes" id="UP000743370"/>
    </source>
</evidence>
<protein>
    <submittedName>
        <fullName evidence="11">Cytochrome P450</fullName>
    </submittedName>
</protein>
<dbReference type="InterPro" id="IPR050651">
    <property type="entry name" value="Plant_Cytochrome_P450_Monoox"/>
</dbReference>
<evidence type="ECO:0000256" key="7">
    <source>
        <dbReference type="ARBA" id="ARBA00023002"/>
    </source>
</evidence>
<sequence length="114" mass="12825">MRSRVKETLRLHPTTSMIRRESSKKMKVCGPERFMGEEKEFDLRGQNFELMSFGTGRMVCPGASLALQVVTSNLAAMVQCFDWNRRGIPLIYANLLNAENAVFTPLSLLGKVSL</sequence>
<accession>A0A8T0JXJ1</accession>
<keyword evidence="5" id="KW-0479">Metal-binding</keyword>
<gene>
    <name evidence="11" type="ORF">HKW66_Vig0124060</name>
</gene>
<dbReference type="InterPro" id="IPR036396">
    <property type="entry name" value="Cyt_P450_sf"/>
</dbReference>
<dbReference type="PANTHER" id="PTHR47947">
    <property type="entry name" value="CYTOCHROME P450 82C3-RELATED"/>
    <property type="match status" value="1"/>
</dbReference>
<dbReference type="GO" id="GO:0020037">
    <property type="term" value="F:heme binding"/>
    <property type="evidence" value="ECO:0007669"/>
    <property type="project" value="InterPro"/>
</dbReference>
<dbReference type="PANTHER" id="PTHR47947:SF26">
    <property type="entry name" value="CYTOCHROME P450"/>
    <property type="match status" value="1"/>
</dbReference>
<evidence type="ECO:0000256" key="3">
    <source>
        <dbReference type="ARBA" id="ARBA00022617"/>
    </source>
</evidence>
<dbReference type="SUPFAM" id="SSF48264">
    <property type="entry name" value="Cytochrome P450"/>
    <property type="match status" value="1"/>
</dbReference>
<comment type="caution">
    <text evidence="11">The sequence shown here is derived from an EMBL/GenBank/DDBJ whole genome shotgun (WGS) entry which is preliminary data.</text>
</comment>
<dbReference type="EMBL" id="JABFOF010000008">
    <property type="protein sequence ID" value="KAG2385314.1"/>
    <property type="molecule type" value="Genomic_DNA"/>
</dbReference>